<comment type="caution">
    <text evidence="3">Lacks conserved residue(s) required for the propagation of feature annotation.</text>
</comment>
<keyword evidence="5" id="KW-0812">Transmembrane</keyword>
<accession>A0ABN7RXR4</accession>
<dbReference type="EMBL" id="OU015568">
    <property type="protein sequence ID" value="CAG5086182.1"/>
    <property type="molecule type" value="Genomic_DNA"/>
</dbReference>
<evidence type="ECO:0000256" key="6">
    <source>
        <dbReference type="SAM" id="SignalP"/>
    </source>
</evidence>
<name>A0ABN7RXR4_OIKDI</name>
<dbReference type="CDD" id="cd00041">
    <property type="entry name" value="CUB"/>
    <property type="match status" value="1"/>
</dbReference>
<evidence type="ECO:0000313" key="8">
    <source>
        <dbReference type="EMBL" id="CAG5086182.1"/>
    </source>
</evidence>
<keyword evidence="2" id="KW-1015">Disulfide bond</keyword>
<evidence type="ECO:0000313" key="9">
    <source>
        <dbReference type="Proteomes" id="UP001158576"/>
    </source>
</evidence>
<keyword evidence="1" id="KW-0677">Repeat</keyword>
<evidence type="ECO:0000256" key="2">
    <source>
        <dbReference type="ARBA" id="ARBA00023157"/>
    </source>
</evidence>
<dbReference type="PANTHER" id="PTHR24251">
    <property type="entry name" value="OVOCHYMASE-RELATED"/>
    <property type="match status" value="1"/>
</dbReference>
<evidence type="ECO:0000256" key="1">
    <source>
        <dbReference type="ARBA" id="ARBA00022737"/>
    </source>
</evidence>
<feature type="chain" id="PRO_5046260224" evidence="6">
    <location>
        <begin position="18"/>
        <end position="311"/>
    </location>
</feature>
<dbReference type="Gene3D" id="2.60.120.290">
    <property type="entry name" value="Spermadhesin, CUB domain"/>
    <property type="match status" value="1"/>
</dbReference>
<protein>
    <submittedName>
        <fullName evidence="8">Oidioi.mRNA.OKI2018_I69.PAR.g11132.t1.cds</fullName>
    </submittedName>
</protein>
<evidence type="ECO:0000256" key="5">
    <source>
        <dbReference type="SAM" id="Phobius"/>
    </source>
</evidence>
<gene>
    <name evidence="8" type="ORF">OKIOD_LOCUS2690</name>
</gene>
<feature type="transmembrane region" description="Helical" evidence="5">
    <location>
        <begin position="260"/>
        <end position="281"/>
    </location>
</feature>
<dbReference type="PROSITE" id="PS01180">
    <property type="entry name" value="CUB"/>
    <property type="match status" value="1"/>
</dbReference>
<evidence type="ECO:0000256" key="4">
    <source>
        <dbReference type="SAM" id="MobiDB-lite"/>
    </source>
</evidence>
<organism evidence="8 9">
    <name type="scientific">Oikopleura dioica</name>
    <name type="common">Tunicate</name>
    <dbReference type="NCBI Taxonomy" id="34765"/>
    <lineage>
        <taxon>Eukaryota</taxon>
        <taxon>Metazoa</taxon>
        <taxon>Chordata</taxon>
        <taxon>Tunicata</taxon>
        <taxon>Appendicularia</taxon>
        <taxon>Copelata</taxon>
        <taxon>Oikopleuridae</taxon>
        <taxon>Oikopleura</taxon>
    </lineage>
</organism>
<dbReference type="Pfam" id="PF00431">
    <property type="entry name" value="CUB"/>
    <property type="match status" value="1"/>
</dbReference>
<keyword evidence="5" id="KW-1133">Transmembrane helix</keyword>
<reference evidence="8 9" key="1">
    <citation type="submission" date="2021-04" db="EMBL/GenBank/DDBJ databases">
        <authorList>
            <person name="Bliznina A."/>
        </authorList>
    </citation>
    <scope>NUCLEOTIDE SEQUENCE [LARGE SCALE GENOMIC DNA]</scope>
</reference>
<dbReference type="SUPFAM" id="SSF49854">
    <property type="entry name" value="Spermadhesin, CUB domain"/>
    <property type="match status" value="1"/>
</dbReference>
<evidence type="ECO:0000256" key="3">
    <source>
        <dbReference type="PROSITE-ProRule" id="PRU00059"/>
    </source>
</evidence>
<feature type="region of interest" description="Disordered" evidence="4">
    <location>
        <begin position="157"/>
        <end position="187"/>
    </location>
</feature>
<feature type="signal peptide" evidence="6">
    <location>
        <begin position="1"/>
        <end position="17"/>
    </location>
</feature>
<keyword evidence="9" id="KW-1185">Reference proteome</keyword>
<keyword evidence="6" id="KW-0732">Signal</keyword>
<dbReference type="SMART" id="SM00042">
    <property type="entry name" value="CUB"/>
    <property type="match status" value="1"/>
</dbReference>
<proteinExistence type="predicted"/>
<feature type="domain" description="CUB" evidence="7">
    <location>
        <begin position="27"/>
        <end position="157"/>
    </location>
</feature>
<keyword evidence="5" id="KW-0472">Membrane</keyword>
<evidence type="ECO:0000259" key="7">
    <source>
        <dbReference type="PROSITE" id="PS01180"/>
    </source>
</evidence>
<dbReference type="InterPro" id="IPR000859">
    <property type="entry name" value="CUB_dom"/>
</dbReference>
<dbReference type="InterPro" id="IPR035914">
    <property type="entry name" value="Sperma_CUB_dom_sf"/>
</dbReference>
<sequence>MKRAKILIFLFFAQIQAYDYRWEIARCQNETIRAEKEREMFFVSPSFPNINNAQFDCTWRLQAPEGMRVKIRWPVFHLDSCGSKNMLNMPGDQSSRVIVFDGKAETAFDEEIFCGKNTPPPFISTSRDLHIRLMQPLQEHGKGVKIMCGFTATKMPSSNIRARPNSGEMAKTPVRHSNRPIQKPMPNVENQNRAPAFVEENSVEVVGVEQGRFPDSYYYDYEIQLERKQKILNNLKMKEEERRKSTLSYKFSAMDKQDQWALIGAALCLVVILLVVSYMLYLRRKRLADDISVENRHSLDKRLRSTEKPAL</sequence>
<dbReference type="Proteomes" id="UP001158576">
    <property type="component" value="Chromosome PAR"/>
</dbReference>